<feature type="coiled-coil region" evidence="1">
    <location>
        <begin position="919"/>
        <end position="963"/>
    </location>
</feature>
<dbReference type="AlphaFoldDB" id="A0A9W8DPX2"/>
<sequence length="1200" mass="134017">MSDLDLDSQAILNGLVYLDRHQQLHPNSTKSAKTEKSTQSEMTTTSGDASANIANSESIPANAVGSAGLYDPPAIAAAATASYQGMDGPRAIAHLKVETSAVLKELARFRACDDETMSCFYCREWSQWVYRKQISHSVNPNAIQTASSSKKKKKNQRQSSHSQQHQQVQQDQYHQSVLENSELEKEKRSLRNQFKSVDELCQNLRELVSDEDYKWKERESNINDDDGSRSGVSSPSPSIAAASLPKPKGKDSEGGFGSGQSSDLIDTLIHQVTQWYQGHTFPLAEVYEDLTFDLPPEGFPYEENQDPLDPARLLPVLEVSKTFISLSSQHFPLLGNITSELIATHTYPTCQHNKTDNLTPSELECQRVIFNSHLTRHRKEYKENYEREMEPVWQITQLLLKSIQRIEAMRVRLFTRSCHQNQQQFMQSIKSKAQPFSEYWGSIVEKYRGLDAGPGDTPETGDQKPRPGKPSVKGGKSNSASTSLGSKSQDQLAKDIDKLFNKHLDNTMDACNSWGRTFLESYYTVAREFARELETILGECITMCDRRAQGLKYPPALTLQPRIEKARRSIANLHPKLEKRIEDIQNTVRDRSEEIFRMTEDIRNIWAKESGSSIKSKLEKASQKEFRKRLKRVEFYQHVKVISWSMEEIESLLTSSDVAWVAIDCIELLMTEAETLERAVAHVFIRKMEQPTEDLRDQRQDIMDDFTEGLLTGREELAGVIGKLLLKEAWRILESNISLQRQNALLGMSEKTTKGGGGKSSDSQGRATGEIPEHIESLVTEVNERHFGEAESSGKKKKKKKNKKKKSKAKSVDDDTTSVADSGTIDALDNNEMVIKSPPQDEGDVSRTLGSLAEAKSGEAGQALQKPALTPAPLSGKSMFSSNEKMGDQGDHMFMIDQMRLADMYNEAISRNQLLEGTIQTFQEQVIGLRHSYEEIEEQLRLVRQQEAEHRKVAEELREDSEKWHQWFETVQKYFQSLPSLVKEASVQSSDGGEGNSRRSDSKTPNREGSNEPGNNESEKSKQTPESQDRNVSASQSGVGSQGRSARVPENLDELAQSPIPNLPNHMFPGMSNGSMPVLGFPMSMNWNEMSKSNMQSVYGFNFPPPMPPSFANGVWNGPNHPSMNPEMCMAMMRGLYGQGTQPFPSSNGQGIPGNTISTSMENPGMTPVTVGHSSGIENGTLGAAQTMFDSGLEMGSSSN</sequence>
<evidence type="ECO:0000256" key="1">
    <source>
        <dbReference type="SAM" id="Coils"/>
    </source>
</evidence>
<organism evidence="3 4">
    <name type="scientific">Mycoemilia scoparia</name>
    <dbReference type="NCBI Taxonomy" id="417184"/>
    <lineage>
        <taxon>Eukaryota</taxon>
        <taxon>Fungi</taxon>
        <taxon>Fungi incertae sedis</taxon>
        <taxon>Zoopagomycota</taxon>
        <taxon>Kickxellomycotina</taxon>
        <taxon>Kickxellomycetes</taxon>
        <taxon>Kickxellales</taxon>
        <taxon>Kickxellaceae</taxon>
        <taxon>Mycoemilia</taxon>
    </lineage>
</organism>
<name>A0A9W8DPX2_9FUNG</name>
<dbReference type="EMBL" id="JANBPU010000060">
    <property type="protein sequence ID" value="KAJ1917862.1"/>
    <property type="molecule type" value="Genomic_DNA"/>
</dbReference>
<feature type="compositionally biased region" description="Polar residues" evidence="2">
    <location>
        <begin position="39"/>
        <end position="52"/>
    </location>
</feature>
<feature type="compositionally biased region" description="Low complexity" evidence="2">
    <location>
        <begin position="1032"/>
        <end position="1048"/>
    </location>
</feature>
<evidence type="ECO:0000256" key="2">
    <source>
        <dbReference type="SAM" id="MobiDB-lite"/>
    </source>
</evidence>
<feature type="region of interest" description="Disordered" evidence="2">
    <location>
        <begin position="748"/>
        <end position="824"/>
    </location>
</feature>
<feature type="compositionally biased region" description="Basic and acidic residues" evidence="2">
    <location>
        <begin position="1017"/>
        <end position="1029"/>
    </location>
</feature>
<dbReference type="Proteomes" id="UP001150538">
    <property type="component" value="Unassembled WGS sequence"/>
</dbReference>
<feature type="compositionally biased region" description="Low complexity" evidence="2">
    <location>
        <begin position="229"/>
        <end position="246"/>
    </location>
</feature>
<feature type="compositionally biased region" description="Polar residues" evidence="2">
    <location>
        <begin position="476"/>
        <end position="490"/>
    </location>
</feature>
<evidence type="ECO:0000313" key="3">
    <source>
        <dbReference type="EMBL" id="KAJ1917862.1"/>
    </source>
</evidence>
<comment type="caution">
    <text evidence="3">The sequence shown here is derived from an EMBL/GenBank/DDBJ whole genome shotgun (WGS) entry which is preliminary data.</text>
</comment>
<feature type="region of interest" description="Disordered" evidence="2">
    <location>
        <begin position="856"/>
        <end position="887"/>
    </location>
</feature>
<feature type="compositionally biased region" description="Low complexity" evidence="2">
    <location>
        <begin position="157"/>
        <end position="174"/>
    </location>
</feature>
<feature type="compositionally biased region" description="Basic and acidic residues" evidence="2">
    <location>
        <begin position="771"/>
        <end position="794"/>
    </location>
</feature>
<feature type="compositionally biased region" description="Basic and acidic residues" evidence="2">
    <location>
        <begin position="996"/>
        <end position="1010"/>
    </location>
</feature>
<dbReference type="OrthoDB" id="2148641at2759"/>
<feature type="region of interest" description="Disordered" evidence="2">
    <location>
        <begin position="25"/>
        <end position="52"/>
    </location>
</feature>
<feature type="region of interest" description="Disordered" evidence="2">
    <location>
        <begin position="985"/>
        <end position="1048"/>
    </location>
</feature>
<feature type="compositionally biased region" description="Basic residues" evidence="2">
    <location>
        <begin position="795"/>
        <end position="809"/>
    </location>
</feature>
<feature type="region of interest" description="Disordered" evidence="2">
    <location>
        <begin position="219"/>
        <end position="260"/>
    </location>
</feature>
<keyword evidence="4" id="KW-1185">Reference proteome</keyword>
<protein>
    <submittedName>
        <fullName evidence="3">Uncharacterized protein</fullName>
    </submittedName>
</protein>
<evidence type="ECO:0000313" key="4">
    <source>
        <dbReference type="Proteomes" id="UP001150538"/>
    </source>
</evidence>
<proteinExistence type="predicted"/>
<gene>
    <name evidence="3" type="ORF">H4219_002972</name>
</gene>
<feature type="region of interest" description="Disordered" evidence="2">
    <location>
        <begin position="450"/>
        <end position="490"/>
    </location>
</feature>
<accession>A0A9W8DPX2</accession>
<keyword evidence="1" id="KW-0175">Coiled coil</keyword>
<reference evidence="3" key="1">
    <citation type="submission" date="2022-07" db="EMBL/GenBank/DDBJ databases">
        <title>Phylogenomic reconstructions and comparative analyses of Kickxellomycotina fungi.</title>
        <authorList>
            <person name="Reynolds N.K."/>
            <person name="Stajich J.E."/>
            <person name="Barry K."/>
            <person name="Grigoriev I.V."/>
            <person name="Crous P."/>
            <person name="Smith M.E."/>
        </authorList>
    </citation>
    <scope>NUCLEOTIDE SEQUENCE</scope>
    <source>
        <strain evidence="3">NBRC 100468</strain>
    </source>
</reference>
<feature type="region of interest" description="Disordered" evidence="2">
    <location>
        <begin position="141"/>
        <end position="174"/>
    </location>
</feature>